<sequence>MKWNENFVEKIQKAKTKGELKKLWKTMKKKAFLSYKVDIKAVDENVKVFADLSVENQKKVLLECLDKNHLYVNYSGIDDAEYGVSVEDKKLNREFYGKK</sequence>
<evidence type="ECO:0000313" key="1">
    <source>
        <dbReference type="EMBL" id="GAH80715.1"/>
    </source>
</evidence>
<proteinExistence type="predicted"/>
<accession>X1JGR5</accession>
<comment type="caution">
    <text evidence="1">The sequence shown here is derived from an EMBL/GenBank/DDBJ whole genome shotgun (WGS) entry which is preliminary data.</text>
</comment>
<organism evidence="1">
    <name type="scientific">marine sediment metagenome</name>
    <dbReference type="NCBI Taxonomy" id="412755"/>
    <lineage>
        <taxon>unclassified sequences</taxon>
        <taxon>metagenomes</taxon>
        <taxon>ecological metagenomes</taxon>
    </lineage>
</organism>
<reference evidence="1" key="1">
    <citation type="journal article" date="2014" name="Front. Microbiol.">
        <title>High frequency of phylogenetically diverse reductive dehalogenase-homologous genes in deep subseafloor sedimentary metagenomes.</title>
        <authorList>
            <person name="Kawai M."/>
            <person name="Futagami T."/>
            <person name="Toyoda A."/>
            <person name="Takaki Y."/>
            <person name="Nishi S."/>
            <person name="Hori S."/>
            <person name="Arai W."/>
            <person name="Tsubouchi T."/>
            <person name="Morono Y."/>
            <person name="Uchiyama I."/>
            <person name="Ito T."/>
            <person name="Fujiyama A."/>
            <person name="Inagaki F."/>
            <person name="Takami H."/>
        </authorList>
    </citation>
    <scope>NUCLEOTIDE SEQUENCE</scope>
    <source>
        <strain evidence="1">Expedition CK06-06</strain>
    </source>
</reference>
<dbReference type="AlphaFoldDB" id="X1JGR5"/>
<name>X1JGR5_9ZZZZ</name>
<dbReference type="EMBL" id="BARU01040723">
    <property type="protein sequence ID" value="GAH80715.1"/>
    <property type="molecule type" value="Genomic_DNA"/>
</dbReference>
<protein>
    <submittedName>
        <fullName evidence="1">Uncharacterized protein</fullName>
    </submittedName>
</protein>
<gene>
    <name evidence="1" type="ORF">S03H2_62918</name>
</gene>